<feature type="region of interest" description="Disordered" evidence="1">
    <location>
        <begin position="1"/>
        <end position="28"/>
    </location>
</feature>
<accession>A0A5C7AS78</accession>
<comment type="caution">
    <text evidence="2">The sequence shown here is derived from an EMBL/GenBank/DDBJ whole genome shotgun (WGS) entry which is preliminary data.</text>
</comment>
<name>A0A5C7AS78_9BACT</name>
<evidence type="ECO:0000313" key="2">
    <source>
        <dbReference type="EMBL" id="TXE08712.1"/>
    </source>
</evidence>
<sequence length="91" mass="10390">MEKKITGASGMAFLTKTPNGNKTKLGKKNKSLKTIKEERTPLELQINSFVKKMEIVGVTPSLLRNLRRNTRLIQNPICYDINQMNVRTFNP</sequence>
<dbReference type="EMBL" id="VORW01000010">
    <property type="protein sequence ID" value="TXE08712.1"/>
    <property type="molecule type" value="Genomic_DNA"/>
</dbReference>
<dbReference type="AlphaFoldDB" id="A0A5C7AS78"/>
<reference evidence="2 3" key="1">
    <citation type="submission" date="2019-08" db="EMBL/GenBank/DDBJ databases">
        <title>Genomes sequence of Algoriphagus aquimarinus ACAM450.</title>
        <authorList>
            <person name="Bowman J.P."/>
        </authorList>
    </citation>
    <scope>NUCLEOTIDE SEQUENCE [LARGE SCALE GENOMIC DNA]</scope>
    <source>
        <strain evidence="2 3">ACAM 450</strain>
    </source>
</reference>
<evidence type="ECO:0000313" key="3">
    <source>
        <dbReference type="Proteomes" id="UP000321935"/>
    </source>
</evidence>
<protein>
    <submittedName>
        <fullName evidence="2">Uncharacterized protein</fullName>
    </submittedName>
</protein>
<dbReference type="Proteomes" id="UP000321935">
    <property type="component" value="Unassembled WGS sequence"/>
</dbReference>
<organism evidence="2 3">
    <name type="scientific">Algoriphagus aquimarinus</name>
    <dbReference type="NCBI Taxonomy" id="237018"/>
    <lineage>
        <taxon>Bacteria</taxon>
        <taxon>Pseudomonadati</taxon>
        <taxon>Bacteroidota</taxon>
        <taxon>Cytophagia</taxon>
        <taxon>Cytophagales</taxon>
        <taxon>Cyclobacteriaceae</taxon>
        <taxon>Algoriphagus</taxon>
    </lineage>
</organism>
<evidence type="ECO:0000256" key="1">
    <source>
        <dbReference type="SAM" id="MobiDB-lite"/>
    </source>
</evidence>
<proteinExistence type="predicted"/>
<feature type="compositionally biased region" description="Low complexity" evidence="1">
    <location>
        <begin position="14"/>
        <end position="23"/>
    </location>
</feature>
<gene>
    <name evidence="2" type="ORF">ESV85_14195</name>
</gene>
<dbReference type="RefSeq" id="WP_146918660.1">
    <property type="nucleotide sequence ID" value="NZ_VORW01000010.1"/>
</dbReference>